<protein>
    <submittedName>
        <fullName evidence="1">Uncharacterized protein</fullName>
    </submittedName>
</protein>
<organism evidence="1 2">
    <name type="scientific">Pseudomonas fluorescens</name>
    <dbReference type="NCBI Taxonomy" id="294"/>
    <lineage>
        <taxon>Bacteria</taxon>
        <taxon>Pseudomonadati</taxon>
        <taxon>Pseudomonadota</taxon>
        <taxon>Gammaproteobacteria</taxon>
        <taxon>Pseudomonadales</taxon>
        <taxon>Pseudomonadaceae</taxon>
        <taxon>Pseudomonas</taxon>
    </lineage>
</organism>
<name>A0A423NB35_PSEFL</name>
<comment type="caution">
    <text evidence="1">The sequence shown here is derived from an EMBL/GenBank/DDBJ whole genome shotgun (WGS) entry which is preliminary data.</text>
</comment>
<evidence type="ECO:0000313" key="1">
    <source>
        <dbReference type="EMBL" id="RON95445.1"/>
    </source>
</evidence>
<gene>
    <name evidence="1" type="ORF">BK672_11005</name>
</gene>
<dbReference type="EMBL" id="MOBY01000005">
    <property type="protein sequence ID" value="RON95445.1"/>
    <property type="molecule type" value="Genomic_DNA"/>
</dbReference>
<evidence type="ECO:0000313" key="2">
    <source>
        <dbReference type="Proteomes" id="UP000283650"/>
    </source>
</evidence>
<reference evidence="1 2" key="1">
    <citation type="submission" date="2016-10" db="EMBL/GenBank/DDBJ databases">
        <title>Comparative genome analysis of multiple Pseudomonas spp. focuses on biocontrol and plant growth promoting traits.</title>
        <authorList>
            <person name="Tao X.-Y."/>
            <person name="Taylor C.G."/>
        </authorList>
    </citation>
    <scope>NUCLEOTIDE SEQUENCE [LARGE SCALE GENOMIC DNA]</scope>
    <source>
        <strain evidence="1 2">2F9</strain>
    </source>
</reference>
<dbReference type="AlphaFoldDB" id="A0A423NB35"/>
<accession>A0A423NB35</accession>
<sequence>MECQVGNRLHHVIEIQEQPSIARIPTDKTAQAMLEARTIRQRFDSVDEMLKSGHIRIPINGECGNQ</sequence>
<dbReference type="Proteomes" id="UP000283650">
    <property type="component" value="Unassembled WGS sequence"/>
</dbReference>
<proteinExistence type="predicted"/>